<organism evidence="4 5">
    <name type="scientific">Candidimonas nitroreducens</name>
    <dbReference type="NCBI Taxonomy" id="683354"/>
    <lineage>
        <taxon>Bacteria</taxon>
        <taxon>Pseudomonadati</taxon>
        <taxon>Pseudomonadota</taxon>
        <taxon>Betaproteobacteria</taxon>
        <taxon>Burkholderiales</taxon>
        <taxon>Alcaligenaceae</taxon>
        <taxon>Candidimonas</taxon>
    </lineage>
</organism>
<evidence type="ECO:0000313" key="5">
    <source>
        <dbReference type="Proteomes" id="UP000214603"/>
    </source>
</evidence>
<dbReference type="RefSeq" id="WP_088601935.1">
    <property type="nucleotide sequence ID" value="NZ_NJIH01000002.1"/>
</dbReference>
<feature type="domain" description="Hydantoinase A/oxoprolinase" evidence="1">
    <location>
        <begin position="207"/>
        <end position="500"/>
    </location>
</feature>
<sequence length="701" mass="74915">MSIDKSGIKLGVDVGGTFTDFLMVSSDGQVHIGKSLTTGEDPSQGVLAGTEDILKNNGHSAQDLQAFVHGTTVATNIILTRRGAKVGMLTTRGFRDTLDIQEKVKYDIYDLGIDYPEPLIPPHMRVEIDERVTKDGKVLAPLDEDQVIAAGNHLVEKGARALLVCFLHSYSQPGHEQQAVAVLKKAFPNLVVSCSSDISPDLGEFTRFATSSINMYIRPRVENYLREMEAELKRQGLKPACDMMLSTGATADFKKAGELPIRLIESGPAAGAIAAAYYGTLCGIDNLIAFDMGGTTAKACVIDHGKPAINYDHFEVARVHRFKKGSGIPLKAPSIDMIEIGAGGGSIARIDQIGLLKVGPDSAESNPGPACYGLGGTEPTVTDANLALGYLDGGFFLGGKMQLGTELAQGAISRLAGSLSVDTIRAAWGIHEVVSESMAAAARTHLLEKGRDARKYAMFAFGGSGPVHACRVARNLGIKTVICALGAGTLSALGLLLAPTAFDFVHTDVAHLSDCNLDEVQKFFHDSEVRGRQLLSAAQVAPDAVHVTRFVELRYAGQGYEVGVMLPAGINDDALRTAIVDLFEAEYERLYGRVEKSKIIETVKWRVVVSGPAGNIRISHSMLEGDAKPALKGSRPAYFPEIGGFIDTKVYDRYSMAPGFTLEGPAVVEEKESTAVVPPGWSGQVDDYSNLVLKYQGLSST</sequence>
<protein>
    <submittedName>
        <fullName evidence="4">Methylhydantoinase</fullName>
    </submittedName>
</protein>
<dbReference type="OrthoDB" id="9768323at2"/>
<proteinExistence type="predicted"/>
<dbReference type="InterPro" id="IPR049517">
    <property type="entry name" value="ACX-like_C"/>
</dbReference>
<feature type="domain" description="Acetophenone carboxylase-like C-terminal" evidence="3">
    <location>
        <begin position="519"/>
        <end position="693"/>
    </location>
</feature>
<dbReference type="PANTHER" id="PTHR11365:SF23">
    <property type="entry name" value="HYPOTHETICAL 5-OXOPROLINASE (EUROFUNG)-RELATED"/>
    <property type="match status" value="1"/>
</dbReference>
<dbReference type="GO" id="GO:0005829">
    <property type="term" value="C:cytosol"/>
    <property type="evidence" value="ECO:0007669"/>
    <property type="project" value="TreeGrafter"/>
</dbReference>
<reference evidence="5" key="1">
    <citation type="submission" date="2017-06" db="EMBL/GenBank/DDBJ databases">
        <title>Herbaspirillum phytohormonus sp. nov., isolated from the root nodule of Robinia pseudoacacia in lead-zinc mine.</title>
        <authorList>
            <person name="Fan M."/>
            <person name="Lin Y."/>
        </authorList>
    </citation>
    <scope>NUCLEOTIDE SEQUENCE [LARGE SCALE GENOMIC DNA]</scope>
    <source>
        <strain evidence="5">SC-089</strain>
    </source>
</reference>
<dbReference type="GO" id="GO:0017168">
    <property type="term" value="F:5-oxoprolinase (ATP-hydrolyzing) activity"/>
    <property type="evidence" value="ECO:0007669"/>
    <property type="project" value="TreeGrafter"/>
</dbReference>
<evidence type="ECO:0000259" key="2">
    <source>
        <dbReference type="Pfam" id="PF05378"/>
    </source>
</evidence>
<dbReference type="PANTHER" id="PTHR11365">
    <property type="entry name" value="5-OXOPROLINASE RELATED"/>
    <property type="match status" value="1"/>
</dbReference>
<keyword evidence="5" id="KW-1185">Reference proteome</keyword>
<dbReference type="InterPro" id="IPR045079">
    <property type="entry name" value="Oxoprolinase-like"/>
</dbReference>
<comment type="caution">
    <text evidence="4">The sequence shown here is derived from an EMBL/GenBank/DDBJ whole genome shotgun (WGS) entry which is preliminary data.</text>
</comment>
<evidence type="ECO:0000313" key="4">
    <source>
        <dbReference type="EMBL" id="OWT65786.1"/>
    </source>
</evidence>
<dbReference type="InterPro" id="IPR008040">
    <property type="entry name" value="Hydant_A_N"/>
</dbReference>
<dbReference type="Proteomes" id="UP000214603">
    <property type="component" value="Unassembled WGS sequence"/>
</dbReference>
<dbReference type="Pfam" id="PF19278">
    <property type="entry name" value="Hydant_A_C"/>
    <property type="match status" value="1"/>
</dbReference>
<dbReference type="InterPro" id="IPR002821">
    <property type="entry name" value="Hydantoinase_A"/>
</dbReference>
<dbReference type="InterPro" id="IPR043129">
    <property type="entry name" value="ATPase_NBD"/>
</dbReference>
<feature type="domain" description="Hydantoinase/oxoprolinase N-terminal" evidence="2">
    <location>
        <begin position="10"/>
        <end position="185"/>
    </location>
</feature>
<dbReference type="SUPFAM" id="SSF53067">
    <property type="entry name" value="Actin-like ATPase domain"/>
    <property type="match status" value="1"/>
</dbReference>
<dbReference type="EMBL" id="NJIH01000002">
    <property type="protein sequence ID" value="OWT65786.1"/>
    <property type="molecule type" value="Genomic_DNA"/>
</dbReference>
<evidence type="ECO:0000259" key="3">
    <source>
        <dbReference type="Pfam" id="PF19278"/>
    </source>
</evidence>
<accession>A0A225MWW8</accession>
<name>A0A225MWW8_9BURK</name>
<dbReference type="GO" id="GO:0006749">
    <property type="term" value="P:glutathione metabolic process"/>
    <property type="evidence" value="ECO:0007669"/>
    <property type="project" value="TreeGrafter"/>
</dbReference>
<gene>
    <name evidence="4" type="ORF">CEY11_03390</name>
</gene>
<dbReference type="Pfam" id="PF01968">
    <property type="entry name" value="Hydantoinase_A"/>
    <property type="match status" value="1"/>
</dbReference>
<dbReference type="Pfam" id="PF05378">
    <property type="entry name" value="Hydant_A_N"/>
    <property type="match status" value="1"/>
</dbReference>
<dbReference type="AlphaFoldDB" id="A0A225MWW8"/>
<evidence type="ECO:0000259" key="1">
    <source>
        <dbReference type="Pfam" id="PF01968"/>
    </source>
</evidence>